<dbReference type="InterPro" id="IPR036527">
    <property type="entry name" value="SCP2_sterol-bd_dom_sf"/>
</dbReference>
<evidence type="ECO:0000256" key="3">
    <source>
        <dbReference type="ARBA" id="ARBA00023163"/>
    </source>
</evidence>
<dbReference type="Gene3D" id="3.30.1050.10">
    <property type="entry name" value="SCP2 sterol-binding domain"/>
    <property type="match status" value="1"/>
</dbReference>
<keyword evidence="3" id="KW-0804">Transcription</keyword>
<dbReference type="PROSITE" id="PS51118">
    <property type="entry name" value="HTH_HXLR"/>
    <property type="match status" value="1"/>
</dbReference>
<organism evidence="5 6">
    <name type="scientific">Thalassotalea insulae</name>
    <dbReference type="NCBI Taxonomy" id="2056778"/>
    <lineage>
        <taxon>Bacteria</taxon>
        <taxon>Pseudomonadati</taxon>
        <taxon>Pseudomonadota</taxon>
        <taxon>Gammaproteobacteria</taxon>
        <taxon>Alteromonadales</taxon>
        <taxon>Colwelliaceae</taxon>
        <taxon>Thalassotalea</taxon>
    </lineage>
</organism>
<gene>
    <name evidence="5" type="ORF">tinsulaeT_03460</name>
</gene>
<dbReference type="SUPFAM" id="SSF46785">
    <property type="entry name" value="Winged helix' DNA-binding domain"/>
    <property type="match status" value="1"/>
</dbReference>
<proteinExistence type="predicted"/>
<name>A0ABQ6GMC6_9GAMM</name>
<dbReference type="InterPro" id="IPR002577">
    <property type="entry name" value="HTH_HxlR"/>
</dbReference>
<evidence type="ECO:0000313" key="6">
    <source>
        <dbReference type="Proteomes" id="UP001157186"/>
    </source>
</evidence>
<dbReference type="InterPro" id="IPR036388">
    <property type="entry name" value="WH-like_DNA-bd_sf"/>
</dbReference>
<dbReference type="EMBL" id="BSST01000001">
    <property type="protein sequence ID" value="GLX77006.1"/>
    <property type="molecule type" value="Genomic_DNA"/>
</dbReference>
<evidence type="ECO:0000259" key="4">
    <source>
        <dbReference type="PROSITE" id="PS51118"/>
    </source>
</evidence>
<dbReference type="Gene3D" id="1.10.10.10">
    <property type="entry name" value="Winged helix-like DNA-binding domain superfamily/Winged helix DNA-binding domain"/>
    <property type="match status" value="1"/>
</dbReference>
<protein>
    <submittedName>
        <fullName evidence="5">HxlR family transcriptional regulator</fullName>
    </submittedName>
</protein>
<dbReference type="InterPro" id="IPR036390">
    <property type="entry name" value="WH_DNA-bd_sf"/>
</dbReference>
<dbReference type="Pfam" id="PF01638">
    <property type="entry name" value="HxlR"/>
    <property type="match status" value="1"/>
</dbReference>
<dbReference type="SUPFAM" id="SSF55718">
    <property type="entry name" value="SCP-like"/>
    <property type="match status" value="1"/>
</dbReference>
<keyword evidence="2" id="KW-0238">DNA-binding</keyword>
<comment type="caution">
    <text evidence="5">The sequence shown here is derived from an EMBL/GenBank/DDBJ whole genome shotgun (WGS) entry which is preliminary data.</text>
</comment>
<dbReference type="RefSeq" id="WP_284242830.1">
    <property type="nucleotide sequence ID" value="NZ_BSST01000001.1"/>
</dbReference>
<evidence type="ECO:0000256" key="2">
    <source>
        <dbReference type="ARBA" id="ARBA00023125"/>
    </source>
</evidence>
<dbReference type="Proteomes" id="UP001157186">
    <property type="component" value="Unassembled WGS sequence"/>
</dbReference>
<keyword evidence="1" id="KW-0805">Transcription regulation</keyword>
<reference evidence="5 6" key="1">
    <citation type="submission" date="2023-03" db="EMBL/GenBank/DDBJ databases">
        <title>Draft genome sequence of Thalassotalea insulae KCTC 62186T.</title>
        <authorList>
            <person name="Sawabe T."/>
        </authorList>
    </citation>
    <scope>NUCLEOTIDE SEQUENCE [LARGE SCALE GENOMIC DNA]</scope>
    <source>
        <strain evidence="5 6">KCTC 62186</strain>
    </source>
</reference>
<accession>A0ABQ6GMC6</accession>
<dbReference type="PANTHER" id="PTHR33204">
    <property type="entry name" value="TRANSCRIPTIONAL REGULATOR, MARR FAMILY"/>
    <property type="match status" value="1"/>
</dbReference>
<keyword evidence="6" id="KW-1185">Reference proteome</keyword>
<feature type="domain" description="HTH hxlR-type" evidence="4">
    <location>
        <begin position="8"/>
        <end position="105"/>
    </location>
</feature>
<evidence type="ECO:0000256" key="1">
    <source>
        <dbReference type="ARBA" id="ARBA00023015"/>
    </source>
</evidence>
<evidence type="ECO:0000313" key="5">
    <source>
        <dbReference type="EMBL" id="GLX77006.1"/>
    </source>
</evidence>
<dbReference type="PANTHER" id="PTHR33204:SF18">
    <property type="entry name" value="TRANSCRIPTIONAL REGULATORY PROTEIN"/>
    <property type="match status" value="1"/>
</dbReference>
<sequence>MFDYDEACPISVATSILCEKWTLQIVRELFFGSTRYSEIQKYIPNLSPSLLRTRLRLLEAKGIIFRKPCTTGGHFEYHLTPAGKALAPVLNELGRWGMRYANEGMTDKQNATPSLLRDITGAINTDELPSGDTVIQIQLTDIEPDTKHYIYVRGDTATECSQNLGFDVDVYITATSKTLTKIWYGELGIHQALNKDLIKVVGHSVYTKSLSKWLGISSFTTNNPQPFKAC</sequence>